<comment type="catalytic activity">
    <reaction evidence="1">
        <text>ATP + protein L-histidine = ADP + protein N-phospho-L-histidine.</text>
        <dbReference type="EC" id="2.7.13.3"/>
    </reaction>
</comment>
<dbReference type="EMBL" id="CP000096">
    <property type="protein sequence ID" value="ABB24852.1"/>
    <property type="molecule type" value="Genomic_DNA"/>
</dbReference>
<dbReference type="NCBIfam" id="TIGR00229">
    <property type="entry name" value="sensory_box"/>
    <property type="match status" value="1"/>
</dbReference>
<dbReference type="InterPro" id="IPR000014">
    <property type="entry name" value="PAS"/>
</dbReference>
<reference evidence="10" key="1">
    <citation type="submission" date="2005-08" db="EMBL/GenBank/DDBJ databases">
        <title>Complete sequence of Pelodictyon luteolum DSM 273.</title>
        <authorList>
            <consortium name="US DOE Joint Genome Institute"/>
            <person name="Copeland A."/>
            <person name="Lucas S."/>
            <person name="Lapidus A."/>
            <person name="Barry K."/>
            <person name="Detter J.C."/>
            <person name="Glavina T."/>
            <person name="Hammon N."/>
            <person name="Israni S."/>
            <person name="Pitluck S."/>
            <person name="Bryant D."/>
            <person name="Schmutz J."/>
            <person name="Larimer F."/>
            <person name="Land M."/>
            <person name="Kyrpides N."/>
            <person name="Ivanova N."/>
            <person name="Richardson P."/>
        </authorList>
    </citation>
    <scope>NUCLEOTIDE SEQUENCE [LARGE SCALE GENOMIC DNA]</scope>
    <source>
        <strain evidence="10">DSM 273 / BCRC 81028 / 2530</strain>
    </source>
</reference>
<evidence type="ECO:0000256" key="3">
    <source>
        <dbReference type="ARBA" id="ARBA00022553"/>
    </source>
</evidence>
<feature type="compositionally biased region" description="Low complexity" evidence="7">
    <location>
        <begin position="446"/>
        <end position="462"/>
    </location>
</feature>
<keyword evidence="5" id="KW-0418">Kinase</keyword>
<dbReference type="InterPro" id="IPR000700">
    <property type="entry name" value="PAS-assoc_C"/>
</dbReference>
<evidence type="ECO:0000256" key="5">
    <source>
        <dbReference type="ARBA" id="ARBA00022777"/>
    </source>
</evidence>
<accession>Q3B1C9</accession>
<dbReference type="Pfam" id="PF08447">
    <property type="entry name" value="PAS_3"/>
    <property type="match status" value="1"/>
</dbReference>
<dbReference type="SUPFAM" id="SSF55781">
    <property type="entry name" value="GAF domain-like"/>
    <property type="match status" value="2"/>
</dbReference>
<evidence type="ECO:0000256" key="4">
    <source>
        <dbReference type="ARBA" id="ARBA00022679"/>
    </source>
</evidence>
<dbReference type="PROSITE" id="PS50113">
    <property type="entry name" value="PAC"/>
    <property type="match status" value="1"/>
</dbReference>
<keyword evidence="4" id="KW-0808">Transferase</keyword>
<dbReference type="SMART" id="SM00065">
    <property type="entry name" value="GAF"/>
    <property type="match status" value="1"/>
</dbReference>
<dbReference type="GO" id="GO:0004673">
    <property type="term" value="F:protein histidine kinase activity"/>
    <property type="evidence" value="ECO:0007669"/>
    <property type="project" value="UniProtKB-EC"/>
</dbReference>
<evidence type="ECO:0000313" key="10">
    <source>
        <dbReference type="Proteomes" id="UP000002709"/>
    </source>
</evidence>
<evidence type="ECO:0000259" key="8">
    <source>
        <dbReference type="PROSITE" id="PS50113"/>
    </source>
</evidence>
<dbReference type="SUPFAM" id="SSF55785">
    <property type="entry name" value="PYP-like sensor domain (PAS domain)"/>
    <property type="match status" value="1"/>
</dbReference>
<dbReference type="PANTHER" id="PTHR43304">
    <property type="entry name" value="PHYTOCHROME-LIKE PROTEIN CPH1"/>
    <property type="match status" value="1"/>
</dbReference>
<dbReference type="InterPro" id="IPR029016">
    <property type="entry name" value="GAF-like_dom_sf"/>
</dbReference>
<dbReference type="eggNOG" id="COG2203">
    <property type="taxonomic scope" value="Bacteria"/>
</dbReference>
<dbReference type="InterPro" id="IPR013655">
    <property type="entry name" value="PAS_fold_3"/>
</dbReference>
<keyword evidence="10" id="KW-1185">Reference proteome</keyword>
<dbReference type="InterPro" id="IPR035965">
    <property type="entry name" value="PAS-like_dom_sf"/>
</dbReference>
<evidence type="ECO:0000313" key="9">
    <source>
        <dbReference type="EMBL" id="ABB24852.1"/>
    </source>
</evidence>
<dbReference type="Gene3D" id="3.30.450.40">
    <property type="match status" value="1"/>
</dbReference>
<dbReference type="InterPro" id="IPR003018">
    <property type="entry name" value="GAF"/>
</dbReference>
<proteinExistence type="predicted"/>
<sequence length="462" mass="52902">MVIKSPYGNGMEHAHEQLRRENERLRMELKLLRAQTCDGNACQTLEMAAEASRTGTWDWNIATGELRVDERWAEMIGFTLSELGHFTLDAWHERCHPNDLEQSERVLQEYFEGKRPLYEVELRMLHRNGRWVWVVARGKVFERDCEGRPIRMVGSHHDITERKAAEEALTRNIGFERLITALSNRFISLGFEEIDGMIMSILQLIGEFVGADRSYVFQFSDDLQLMDNTHEWCAEGTEPQIDALKGLPTDIFPWWMERINRNESILLPRIEELPLEASAERDILEAQDIKSLIVIPLTSGAIPFGYIGFDTVHREMEWQPDTVSILKFAGGIIANALQRQRAEQCIQAELDLAIKLNTSTSFQETLAFSLHAAMSVSGMDCGGVYLVNKNEKTITLAYHEGLPDAFAREAACYPFDSENARIIQEGKPIYQQFSRLLSTEKRRSVPKTSRPSPSSRSFTRER</sequence>
<dbReference type="HOGENOM" id="CLU_591669_0_0_10"/>
<protein>
    <recommendedName>
        <fullName evidence="2">histidine kinase</fullName>
        <ecNumber evidence="2">2.7.13.3</ecNumber>
    </recommendedName>
</protein>
<dbReference type="KEGG" id="plt:Plut_2010"/>
<name>Q3B1C9_CHLL3</name>
<dbReference type="Pfam" id="PF01590">
    <property type="entry name" value="GAF"/>
    <property type="match status" value="1"/>
</dbReference>
<gene>
    <name evidence="9" type="ordered locus">Plut_2010</name>
</gene>
<dbReference type="AlphaFoldDB" id="Q3B1C9"/>
<dbReference type="Gene3D" id="3.30.450.20">
    <property type="entry name" value="PAS domain"/>
    <property type="match status" value="1"/>
</dbReference>
<dbReference type="STRING" id="319225.Plut_2010"/>
<dbReference type="Proteomes" id="UP000002709">
    <property type="component" value="Chromosome"/>
</dbReference>
<evidence type="ECO:0000256" key="1">
    <source>
        <dbReference type="ARBA" id="ARBA00000085"/>
    </source>
</evidence>
<dbReference type="SMART" id="SM00086">
    <property type="entry name" value="PAC"/>
    <property type="match status" value="1"/>
</dbReference>
<feature type="region of interest" description="Disordered" evidence="7">
    <location>
        <begin position="439"/>
        <end position="462"/>
    </location>
</feature>
<dbReference type="InterPro" id="IPR052162">
    <property type="entry name" value="Sensor_kinase/Photoreceptor"/>
</dbReference>
<dbReference type="InterPro" id="IPR001610">
    <property type="entry name" value="PAC"/>
</dbReference>
<evidence type="ECO:0000256" key="7">
    <source>
        <dbReference type="SAM" id="MobiDB-lite"/>
    </source>
</evidence>
<feature type="domain" description="PAC" evidence="8">
    <location>
        <begin position="118"/>
        <end position="171"/>
    </location>
</feature>
<dbReference type="CDD" id="cd00130">
    <property type="entry name" value="PAS"/>
    <property type="match status" value="1"/>
</dbReference>
<dbReference type="EC" id="2.7.13.3" evidence="2"/>
<dbReference type="PANTHER" id="PTHR43304:SF1">
    <property type="entry name" value="PAC DOMAIN-CONTAINING PROTEIN"/>
    <property type="match status" value="1"/>
</dbReference>
<evidence type="ECO:0000256" key="2">
    <source>
        <dbReference type="ARBA" id="ARBA00012438"/>
    </source>
</evidence>
<feature type="coiled-coil region" evidence="6">
    <location>
        <begin position="8"/>
        <end position="35"/>
    </location>
</feature>
<organism evidence="9 10">
    <name type="scientific">Chlorobium luteolum (strain DSM 273 / BCRC 81028 / 2530)</name>
    <name type="common">Pelodictyon luteolum</name>
    <dbReference type="NCBI Taxonomy" id="319225"/>
    <lineage>
        <taxon>Bacteria</taxon>
        <taxon>Pseudomonadati</taxon>
        <taxon>Chlorobiota</taxon>
        <taxon>Chlorobiia</taxon>
        <taxon>Chlorobiales</taxon>
        <taxon>Chlorobiaceae</taxon>
        <taxon>Chlorobium/Pelodictyon group</taxon>
        <taxon>Pelodictyon</taxon>
    </lineage>
</organism>
<evidence type="ECO:0000256" key="6">
    <source>
        <dbReference type="SAM" id="Coils"/>
    </source>
</evidence>
<keyword evidence="3" id="KW-0597">Phosphoprotein</keyword>
<keyword evidence="6" id="KW-0175">Coiled coil</keyword>